<evidence type="ECO:0000256" key="9">
    <source>
        <dbReference type="SAM" id="MobiDB-lite"/>
    </source>
</evidence>
<dbReference type="SMART" id="SM00028">
    <property type="entry name" value="TPR"/>
    <property type="match status" value="3"/>
</dbReference>
<dbReference type="GO" id="GO:0046872">
    <property type="term" value="F:metal ion binding"/>
    <property type="evidence" value="ECO:0007669"/>
    <property type="project" value="InterPro"/>
</dbReference>
<dbReference type="InterPro" id="IPR002129">
    <property type="entry name" value="PyrdxlP-dep_de-COase"/>
</dbReference>
<dbReference type="SUPFAM" id="SSF53383">
    <property type="entry name" value="PLP-dependent transferases"/>
    <property type="match status" value="1"/>
</dbReference>
<dbReference type="AlphaFoldDB" id="A0A4Q0SY44"/>
<comment type="cofactor">
    <cofactor evidence="1 6">
        <name>pyridoxal 5'-phosphate</name>
        <dbReference type="ChEBI" id="CHEBI:597326"/>
    </cofactor>
</comment>
<dbReference type="InterPro" id="IPR021115">
    <property type="entry name" value="Pyridoxal-P_BS"/>
</dbReference>
<evidence type="ECO:0000256" key="8">
    <source>
        <dbReference type="PROSITE-ProRule" id="PRU00409"/>
    </source>
</evidence>
<keyword evidence="5" id="KW-0456">Lyase</keyword>
<keyword evidence="12" id="KW-1185">Reference proteome</keyword>
<dbReference type="Pfam" id="PF00282">
    <property type="entry name" value="Pyridoxal_deC"/>
    <property type="match status" value="1"/>
</dbReference>
<evidence type="ECO:0000256" key="4">
    <source>
        <dbReference type="ARBA" id="ARBA00022898"/>
    </source>
</evidence>
<reference evidence="12" key="2">
    <citation type="submission" date="2019-02" db="EMBL/GenBank/DDBJ databases">
        <title>Granulicella sibirica sp. nov., a psychrotolerant acidobacterium isolated from an organic soil layer in forested tundra, West Siberia.</title>
        <authorList>
            <person name="Oshkin I.Y."/>
            <person name="Kulichevskaya I.S."/>
            <person name="Rijpstra W.I.C."/>
            <person name="Sinninghe Damste J.S."/>
            <person name="Rakitin A.L."/>
            <person name="Ravin N.V."/>
            <person name="Dedysh S.N."/>
        </authorList>
    </citation>
    <scope>NUCLEOTIDE SEQUENCE [LARGE SCALE GENOMIC DNA]</scope>
    <source>
        <strain evidence="12">AF10</strain>
    </source>
</reference>
<dbReference type="InterPro" id="IPR011761">
    <property type="entry name" value="ATP-grasp"/>
</dbReference>
<feature type="domain" description="ATP-grasp" evidence="10">
    <location>
        <begin position="771"/>
        <end position="987"/>
    </location>
</feature>
<organism evidence="11 12">
    <name type="scientific">Granulicella sibirica</name>
    <dbReference type="NCBI Taxonomy" id="2479048"/>
    <lineage>
        <taxon>Bacteria</taxon>
        <taxon>Pseudomonadati</taxon>
        <taxon>Acidobacteriota</taxon>
        <taxon>Terriglobia</taxon>
        <taxon>Terriglobales</taxon>
        <taxon>Acidobacteriaceae</taxon>
        <taxon>Granulicella</taxon>
    </lineage>
</organism>
<dbReference type="PROSITE" id="PS50975">
    <property type="entry name" value="ATP_GRASP"/>
    <property type="match status" value="1"/>
</dbReference>
<dbReference type="InterPro" id="IPR015422">
    <property type="entry name" value="PyrdxlP-dep_Trfase_small"/>
</dbReference>
<keyword evidence="8" id="KW-0547">Nucleotide-binding</keyword>
<dbReference type="SUPFAM" id="SSF56059">
    <property type="entry name" value="Glutathione synthetase ATP-binding domain-like"/>
    <property type="match status" value="1"/>
</dbReference>
<proteinExistence type="inferred from homology"/>
<evidence type="ECO:0000256" key="6">
    <source>
        <dbReference type="PIRSR" id="PIRSR602129-50"/>
    </source>
</evidence>
<evidence type="ECO:0000256" key="3">
    <source>
        <dbReference type="ARBA" id="ARBA00022793"/>
    </source>
</evidence>
<dbReference type="PANTHER" id="PTHR11999:SF70">
    <property type="entry name" value="MIP05841P"/>
    <property type="match status" value="1"/>
</dbReference>
<feature type="modified residue" description="N6-(pyridoxal phosphate)lysine" evidence="6">
    <location>
        <position position="322"/>
    </location>
</feature>
<dbReference type="PROSITE" id="PS00392">
    <property type="entry name" value="DDC_GAD_HDC_YDC"/>
    <property type="match status" value="1"/>
</dbReference>
<dbReference type="Proteomes" id="UP000289437">
    <property type="component" value="Unassembled WGS sequence"/>
</dbReference>
<dbReference type="GO" id="GO:0030170">
    <property type="term" value="F:pyridoxal phosphate binding"/>
    <property type="evidence" value="ECO:0007669"/>
    <property type="project" value="InterPro"/>
</dbReference>
<dbReference type="InterPro" id="IPR015424">
    <property type="entry name" value="PyrdxlP-dep_Trfase"/>
</dbReference>
<dbReference type="GO" id="GO:0019752">
    <property type="term" value="P:carboxylic acid metabolic process"/>
    <property type="evidence" value="ECO:0007669"/>
    <property type="project" value="InterPro"/>
</dbReference>
<dbReference type="SUPFAM" id="SSF48452">
    <property type="entry name" value="TPR-like"/>
    <property type="match status" value="1"/>
</dbReference>
<comment type="caution">
    <text evidence="11">The sequence shown here is derived from an EMBL/GenBank/DDBJ whole genome shotgun (WGS) entry which is preliminary data.</text>
</comment>
<keyword evidence="8" id="KW-0067">ATP-binding</keyword>
<protein>
    <submittedName>
        <fullName evidence="11">Aromatic-L-amino-acid decarboxylase</fullName>
    </submittedName>
</protein>
<keyword evidence="4 6" id="KW-0663">Pyridoxal phosphate</keyword>
<evidence type="ECO:0000256" key="2">
    <source>
        <dbReference type="ARBA" id="ARBA00009533"/>
    </source>
</evidence>
<feature type="repeat" description="TPR" evidence="7">
    <location>
        <begin position="603"/>
        <end position="636"/>
    </location>
</feature>
<comment type="similarity">
    <text evidence="2">Belongs to the group II decarboxylase family.</text>
</comment>
<dbReference type="GO" id="GO:0005524">
    <property type="term" value="F:ATP binding"/>
    <property type="evidence" value="ECO:0007669"/>
    <property type="project" value="UniProtKB-UniRule"/>
</dbReference>
<dbReference type="GO" id="GO:0006520">
    <property type="term" value="P:amino acid metabolic process"/>
    <property type="evidence" value="ECO:0007669"/>
    <property type="project" value="InterPro"/>
</dbReference>
<keyword evidence="3" id="KW-0210">Decarboxylase</keyword>
<name>A0A4Q0SY44_9BACT</name>
<dbReference type="GO" id="GO:0016831">
    <property type="term" value="F:carboxy-lyase activity"/>
    <property type="evidence" value="ECO:0007669"/>
    <property type="project" value="UniProtKB-KW"/>
</dbReference>
<gene>
    <name evidence="11" type="ORF">GRAN_2644</name>
</gene>
<dbReference type="PRINTS" id="PR00800">
    <property type="entry name" value="YHDCRBOXLASE"/>
</dbReference>
<dbReference type="EMBL" id="RDSM01000002">
    <property type="protein sequence ID" value="RXH55787.1"/>
    <property type="molecule type" value="Genomic_DNA"/>
</dbReference>
<dbReference type="InterPro" id="IPR011990">
    <property type="entry name" value="TPR-like_helical_dom_sf"/>
</dbReference>
<evidence type="ECO:0000256" key="7">
    <source>
        <dbReference type="PROSITE-ProRule" id="PRU00339"/>
    </source>
</evidence>
<accession>A0A4Q0SY44</accession>
<dbReference type="PROSITE" id="PS50005">
    <property type="entry name" value="TPR"/>
    <property type="match status" value="1"/>
</dbReference>
<dbReference type="InterPro" id="IPR010977">
    <property type="entry name" value="Aromatic_deC"/>
</dbReference>
<evidence type="ECO:0000256" key="5">
    <source>
        <dbReference type="ARBA" id="ARBA00023239"/>
    </source>
</evidence>
<dbReference type="PANTHER" id="PTHR11999">
    <property type="entry name" value="GROUP II PYRIDOXAL-5-PHOSPHATE DECARBOXYLASE"/>
    <property type="match status" value="1"/>
</dbReference>
<feature type="compositionally biased region" description="Basic and acidic residues" evidence="9">
    <location>
        <begin position="10"/>
        <end position="19"/>
    </location>
</feature>
<evidence type="ECO:0000256" key="1">
    <source>
        <dbReference type="ARBA" id="ARBA00001933"/>
    </source>
</evidence>
<dbReference type="Gene3D" id="3.90.1150.10">
    <property type="entry name" value="Aspartate Aminotransferase, domain 1"/>
    <property type="match status" value="1"/>
</dbReference>
<dbReference type="InterPro" id="IPR015421">
    <property type="entry name" value="PyrdxlP-dep_Trfase_major"/>
</dbReference>
<dbReference type="Pfam" id="PF13432">
    <property type="entry name" value="TPR_16"/>
    <property type="match status" value="1"/>
</dbReference>
<dbReference type="InterPro" id="IPR019734">
    <property type="entry name" value="TPR_rpt"/>
</dbReference>
<sequence length="994" mass="109487">MGAPDLSPTTEERNPRMHLSEATGSTSLDPADWQAFRTQAHSMLDDMLGHIETIRERPVWQQTPDDIRATFNTPLPTEGTSLETIQHEFMTSIVPYTAANIHPGFMGWVQGGGSPAGFLAEILAAGLNANVGGRNQVPLDVERLVTGWMRDLFGFPASASGICLTGTSMANFVAVVIARYARLGANVRRTGLNTDQPRVTAYASRAVHGSLARALDMAGLGSESLRSIAIDAHGRIDLLDLQRRIAEDRAAGLSPFLVAGTAGTVDTGAIDDLDALANICAQEALWFHVDGALGALAMLSPTLAPRLRGIERADSLAFDFHKWGQVPYEAGFLLVRDGDLHRQAFESPCAYLSREEQGLAAGSLWPCDLGPELSRSFRGLKVWMTFKTYGTRKLASVIEHTCDLAQYLAQRIAEIPELELLAPVELNIVCLRYRFQADNDLSNRLNRALVVRLQLAGAVAPSTTTLNGKVAIRAAIVNHRTTHKEIDTLIEETLALGRELQPITPAARERFLLNQRLQSLDQQLSTKNLPEHDEVELLVERAMLLTQTGRTLEARSDHLRVLALNPKHKTNLLELGRLLVAAGQRNAARVVYTEAVKHYPDDLPSRVNLGSALLQTGEAAAAREQYEYVLSIDPNLPQAHGGMYYALGLLGEHAEAEVHRRKGFSQKNLFETPYRGKDDPISLILLVSSSGGNTPVEKLLDDQIFRTHVLVADFYDPTQPLPPHDLIFNGIGDVDTSTEALRAAESLVRGDSRVLNQPTAVLATSRRDNARRLATLEGVRTARTEIYPHSLLAGGEALAALERDGFRFPLLLRTPGFHMGQHFIKVDSPEHLHDQVTELPGAGREGSELLVIESLDARGHDGCSRKYRVMMIDGELYPLHLAISPNWKIHYFSADMKDRPDHREEEARFLTNMEETLGKRAMTGLHGVRDALGLDYCGIDFGLDPEGNVLLFEANANMVVEQPDEDPRWDYRRTAVARIHAAVRQMLTRIPVAV</sequence>
<dbReference type="Gene3D" id="1.20.1340.10">
    <property type="entry name" value="dopa decarboxylase, N-terminal domain"/>
    <property type="match status" value="1"/>
</dbReference>
<reference evidence="11 12" key="1">
    <citation type="submission" date="2018-11" db="EMBL/GenBank/DDBJ databases">
        <authorList>
            <person name="Mardanov A.V."/>
            <person name="Ravin N.V."/>
            <person name="Dedysh S.N."/>
        </authorList>
    </citation>
    <scope>NUCLEOTIDE SEQUENCE [LARGE SCALE GENOMIC DNA]</scope>
    <source>
        <strain evidence="11 12">AF10</strain>
    </source>
</reference>
<evidence type="ECO:0000313" key="11">
    <source>
        <dbReference type="EMBL" id="RXH55787.1"/>
    </source>
</evidence>
<dbReference type="Gene3D" id="3.40.640.10">
    <property type="entry name" value="Type I PLP-dependent aspartate aminotransferase-like (Major domain)"/>
    <property type="match status" value="1"/>
</dbReference>
<evidence type="ECO:0000313" key="12">
    <source>
        <dbReference type="Proteomes" id="UP000289437"/>
    </source>
</evidence>
<feature type="region of interest" description="Disordered" evidence="9">
    <location>
        <begin position="1"/>
        <end position="29"/>
    </location>
</feature>
<evidence type="ECO:0000259" key="10">
    <source>
        <dbReference type="PROSITE" id="PS50975"/>
    </source>
</evidence>
<dbReference type="Gene3D" id="1.25.40.10">
    <property type="entry name" value="Tetratricopeptide repeat domain"/>
    <property type="match status" value="1"/>
</dbReference>
<keyword evidence="7" id="KW-0802">TPR repeat</keyword>